<dbReference type="InterPro" id="IPR039564">
    <property type="entry name" value="Peptidase_C39-like"/>
</dbReference>
<organism evidence="3 4">
    <name type="scientific">Candidatus Alectryocaccomicrobium excrementavium</name>
    <dbReference type="NCBI Taxonomy" id="2840668"/>
    <lineage>
        <taxon>Bacteria</taxon>
        <taxon>Bacillati</taxon>
        <taxon>Bacillota</taxon>
        <taxon>Clostridia</taxon>
        <taxon>Candidatus Alectryocaccomicrobium</taxon>
    </lineage>
</organism>
<dbReference type="EMBL" id="DVJN01000125">
    <property type="protein sequence ID" value="HIS92625.1"/>
    <property type="molecule type" value="Genomic_DNA"/>
</dbReference>
<dbReference type="AlphaFoldDB" id="A0A9D1G183"/>
<dbReference type="Gene3D" id="3.90.70.10">
    <property type="entry name" value="Cysteine proteinases"/>
    <property type="match status" value="1"/>
</dbReference>
<reference evidence="3" key="1">
    <citation type="submission" date="2020-10" db="EMBL/GenBank/DDBJ databases">
        <authorList>
            <person name="Gilroy R."/>
        </authorList>
    </citation>
    <scope>NUCLEOTIDE SEQUENCE</scope>
    <source>
        <strain evidence="3">13766</strain>
    </source>
</reference>
<evidence type="ECO:0000259" key="2">
    <source>
        <dbReference type="Pfam" id="PF13529"/>
    </source>
</evidence>
<dbReference type="Proteomes" id="UP000824140">
    <property type="component" value="Unassembled WGS sequence"/>
</dbReference>
<name>A0A9D1G183_9FIRM</name>
<keyword evidence="1" id="KW-0732">Signal</keyword>
<proteinExistence type="predicted"/>
<dbReference type="Pfam" id="PF13529">
    <property type="entry name" value="Peptidase_C39_2"/>
    <property type="match status" value="1"/>
</dbReference>
<feature type="domain" description="Peptidase C39-like" evidence="2">
    <location>
        <begin position="55"/>
        <end position="193"/>
    </location>
</feature>
<protein>
    <submittedName>
        <fullName evidence="3">C39 family peptidase</fullName>
    </submittedName>
</protein>
<feature type="chain" id="PRO_5038888044" evidence="1">
    <location>
        <begin position="27"/>
        <end position="223"/>
    </location>
</feature>
<feature type="signal peptide" evidence="1">
    <location>
        <begin position="1"/>
        <end position="26"/>
    </location>
</feature>
<sequence>MLIPFLRKIPLLGMVMSLLIAGNSLAQPDFAPFPNFSPHGWAGVTVAADESGRMDVPLLFQYDYPETVITIDGEPRSVLTSGCGTTSLAMAVQYYRGESASQATPDALFQYAVDEGMYGGDGLGHSALSNIARLFNLRTEWRSGSESRILRWLRDGNLIIAHMGTGMFTENSGHYILLVGVTPDGKVLVNDPNSELISTLAFPVQTLIDQGKTEEPFCFLQPR</sequence>
<accession>A0A9D1G183</accession>
<comment type="caution">
    <text evidence="3">The sequence shown here is derived from an EMBL/GenBank/DDBJ whole genome shotgun (WGS) entry which is preliminary data.</text>
</comment>
<evidence type="ECO:0000313" key="4">
    <source>
        <dbReference type="Proteomes" id="UP000824140"/>
    </source>
</evidence>
<evidence type="ECO:0000256" key="1">
    <source>
        <dbReference type="SAM" id="SignalP"/>
    </source>
</evidence>
<gene>
    <name evidence="3" type="ORF">IAA84_06355</name>
</gene>
<reference evidence="3" key="2">
    <citation type="journal article" date="2021" name="PeerJ">
        <title>Extensive microbial diversity within the chicken gut microbiome revealed by metagenomics and culture.</title>
        <authorList>
            <person name="Gilroy R."/>
            <person name="Ravi A."/>
            <person name="Getino M."/>
            <person name="Pursley I."/>
            <person name="Horton D.L."/>
            <person name="Alikhan N.F."/>
            <person name="Baker D."/>
            <person name="Gharbi K."/>
            <person name="Hall N."/>
            <person name="Watson M."/>
            <person name="Adriaenssens E.M."/>
            <person name="Foster-Nyarko E."/>
            <person name="Jarju S."/>
            <person name="Secka A."/>
            <person name="Antonio M."/>
            <person name="Oren A."/>
            <person name="Chaudhuri R.R."/>
            <person name="La Ragione R."/>
            <person name="Hildebrand F."/>
            <person name="Pallen M.J."/>
        </authorList>
    </citation>
    <scope>NUCLEOTIDE SEQUENCE</scope>
    <source>
        <strain evidence="3">13766</strain>
    </source>
</reference>
<evidence type="ECO:0000313" key="3">
    <source>
        <dbReference type="EMBL" id="HIS92625.1"/>
    </source>
</evidence>